<keyword evidence="2" id="KW-1185">Reference proteome</keyword>
<dbReference type="HOGENOM" id="CLU_062497_0_0_1"/>
<dbReference type="AlphaFoldDB" id="Q6CY65"/>
<dbReference type="KEGG" id="kla:KLLA0_A02849g"/>
<dbReference type="FunCoup" id="Q6CY65">
    <property type="interactions" value="19"/>
</dbReference>
<sequence length="309" mass="36166">MVRSLTQKVINALQADYDTSEVQFLIYPTTPPEVKDELIVVQHEQRTEVVCFKKTMMKIFIECHKLFYQLDSLDDDEKLLVISGLLLTTTENRTALNMFLAKLNKLRANEINREILFVERLLSCNSARLNKSSSLWDLYKKLYTAYGSNLKFKVWDTVTISCERHFANYYCCNFIRWFHSQLNDSHRQNFVDNFLRFSKKHVNDPSIWSALGIMIGKTDFDQVIIFIDSLPVTTWSPFLAVLEFGSRNTQIIPSLMKHWTKDDTISFYNGTPIIPDYIENDLNSKSKFMSNAWKTHLLEKLQRLQLDAT</sequence>
<dbReference type="eggNOG" id="ENOG502RXS6">
    <property type="taxonomic scope" value="Eukaryota"/>
</dbReference>
<dbReference type="InParanoid" id="Q6CY65"/>
<organism evidence="1 2">
    <name type="scientific">Kluyveromyces lactis (strain ATCC 8585 / CBS 2359 / DSM 70799 / NBRC 1267 / NRRL Y-1140 / WM37)</name>
    <name type="common">Yeast</name>
    <name type="synonym">Candida sphaerica</name>
    <dbReference type="NCBI Taxonomy" id="284590"/>
    <lineage>
        <taxon>Eukaryota</taxon>
        <taxon>Fungi</taxon>
        <taxon>Dikarya</taxon>
        <taxon>Ascomycota</taxon>
        <taxon>Saccharomycotina</taxon>
        <taxon>Saccharomycetes</taxon>
        <taxon>Saccharomycetales</taxon>
        <taxon>Saccharomycetaceae</taxon>
        <taxon>Kluyveromyces</taxon>
    </lineage>
</organism>
<evidence type="ECO:0000313" key="2">
    <source>
        <dbReference type="Proteomes" id="UP000000598"/>
    </source>
</evidence>
<proteinExistence type="predicted"/>
<name>Q6CY65_KLULA</name>
<dbReference type="PaxDb" id="284590-Q6CY65"/>
<evidence type="ECO:0000313" key="1">
    <source>
        <dbReference type="EMBL" id="CAH02712.1"/>
    </source>
</evidence>
<protein>
    <submittedName>
        <fullName evidence="1">KLLA0A02849p</fullName>
    </submittedName>
</protein>
<dbReference type="SUPFAM" id="SSF48439">
    <property type="entry name" value="Protein prenylyltransferase"/>
    <property type="match status" value="1"/>
</dbReference>
<dbReference type="Proteomes" id="UP000000598">
    <property type="component" value="Chromosome A"/>
</dbReference>
<dbReference type="EMBL" id="CR382121">
    <property type="protein sequence ID" value="CAH02712.1"/>
    <property type="molecule type" value="Genomic_DNA"/>
</dbReference>
<accession>Q6CY65</accession>
<gene>
    <name evidence="1" type="ORF">KLLA0_A02849g</name>
</gene>
<reference evidence="1 2" key="1">
    <citation type="journal article" date="2004" name="Nature">
        <title>Genome evolution in yeasts.</title>
        <authorList>
            <consortium name="Genolevures"/>
            <person name="Dujon B."/>
            <person name="Sherman D."/>
            <person name="Fischer G."/>
            <person name="Durrens P."/>
            <person name="Casaregola S."/>
            <person name="Lafontaine I."/>
            <person name="de Montigny J."/>
            <person name="Marck C."/>
            <person name="Neuveglise C."/>
            <person name="Talla E."/>
            <person name="Goffard N."/>
            <person name="Frangeul L."/>
            <person name="Aigle M."/>
            <person name="Anthouard V."/>
            <person name="Babour A."/>
            <person name="Barbe V."/>
            <person name="Barnay S."/>
            <person name="Blanchin S."/>
            <person name="Beckerich J.M."/>
            <person name="Beyne E."/>
            <person name="Bleykasten C."/>
            <person name="Boisrame A."/>
            <person name="Boyer J."/>
            <person name="Cattolico L."/>
            <person name="Confanioleri F."/>
            <person name="de Daruvar A."/>
            <person name="Despons L."/>
            <person name="Fabre E."/>
            <person name="Fairhead C."/>
            <person name="Ferry-Dumazet H."/>
            <person name="Groppi A."/>
            <person name="Hantraye F."/>
            <person name="Hennequin C."/>
            <person name="Jauniaux N."/>
            <person name="Joyet P."/>
            <person name="Kachouri R."/>
            <person name="Kerrest A."/>
            <person name="Koszul R."/>
            <person name="Lemaire M."/>
            <person name="Lesur I."/>
            <person name="Ma L."/>
            <person name="Muller H."/>
            <person name="Nicaud J.M."/>
            <person name="Nikolski M."/>
            <person name="Oztas S."/>
            <person name="Ozier-Kalogeropoulos O."/>
            <person name="Pellenz S."/>
            <person name="Potier S."/>
            <person name="Richard G.F."/>
            <person name="Straub M.L."/>
            <person name="Suleau A."/>
            <person name="Swennene D."/>
            <person name="Tekaia F."/>
            <person name="Wesolowski-Louvel M."/>
            <person name="Westhof E."/>
            <person name="Wirth B."/>
            <person name="Zeniou-Meyer M."/>
            <person name="Zivanovic I."/>
            <person name="Bolotin-Fukuhara M."/>
            <person name="Thierry A."/>
            <person name="Bouchier C."/>
            <person name="Caudron B."/>
            <person name="Scarpelli C."/>
            <person name="Gaillardin C."/>
            <person name="Weissenbach J."/>
            <person name="Wincker P."/>
            <person name="Souciet J.L."/>
        </authorList>
    </citation>
    <scope>NUCLEOTIDE SEQUENCE [LARGE SCALE GENOMIC DNA]</scope>
    <source>
        <strain evidence="2">ATCC 8585 / CBS 2359 / DSM 70799 / NBRC 1267 / NRRL Y-1140 / WM37</strain>
    </source>
</reference>